<dbReference type="InterPro" id="IPR024423">
    <property type="entry name" value="DUF3050"/>
</dbReference>
<dbReference type="InterPro" id="IPR016084">
    <property type="entry name" value="Haem_Oase-like_multi-hlx"/>
</dbReference>
<dbReference type="SUPFAM" id="SSF48613">
    <property type="entry name" value="Heme oxygenase-like"/>
    <property type="match status" value="1"/>
</dbReference>
<dbReference type="Proteomes" id="UP000746535">
    <property type="component" value="Unassembled WGS sequence"/>
</dbReference>
<reference evidence="1 2" key="1">
    <citation type="submission" date="2020-03" db="EMBL/GenBank/DDBJ databases">
        <authorList>
            <person name="Wang L."/>
            <person name="He N."/>
            <person name="Li Y."/>
            <person name="Fang Y."/>
            <person name="Zhang F."/>
        </authorList>
    </citation>
    <scope>NUCLEOTIDE SEQUENCE [LARGE SCALE GENOMIC DNA]</scope>
    <source>
        <strain evidence="2">hsmgli-8</strain>
    </source>
</reference>
<dbReference type="RefSeq" id="WP_168085350.1">
    <property type="nucleotide sequence ID" value="NZ_JAAVJI010000012.1"/>
</dbReference>
<gene>
    <name evidence="1" type="ORF">HBH25_18120</name>
</gene>
<evidence type="ECO:0000313" key="2">
    <source>
        <dbReference type="Proteomes" id="UP000746535"/>
    </source>
</evidence>
<sequence length="258" mass="28874">MHSFENTLLVRKQALAQHPIFSAITTLADLRVFMQTHVYAVWDFMSLTKRLQNELTCTGLPWLPPTDPESARLINEIVMGEESDKRLGGGHYSHFELYLDAMREVGANTRSIEHFIALQRNGEGYQEALVSAGADGAAMNFVKHTLKTACHAPAHQVAAAFLHGRESVIPAMFQRLLDDLGVSQAQAPTFRYYLQRHIDVDSEDHGPAAERLLYRLTGDDPVLRREVFEAAISAVDSRLLLWNRLQASLQASHKEAVA</sequence>
<dbReference type="Gene3D" id="1.20.910.10">
    <property type="entry name" value="Heme oxygenase-like"/>
    <property type="match status" value="1"/>
</dbReference>
<protein>
    <submittedName>
        <fullName evidence="1">DUF3050 domain-containing protein</fullName>
    </submittedName>
</protein>
<dbReference type="EMBL" id="JAAVJI010000012">
    <property type="protein sequence ID" value="NJP02768.1"/>
    <property type="molecule type" value="Genomic_DNA"/>
</dbReference>
<dbReference type="Pfam" id="PF11251">
    <property type="entry name" value="DUF3050"/>
    <property type="match status" value="1"/>
</dbReference>
<evidence type="ECO:0000313" key="1">
    <source>
        <dbReference type="EMBL" id="NJP02768.1"/>
    </source>
</evidence>
<proteinExistence type="predicted"/>
<organism evidence="1 2">
    <name type="scientific">Pseudomonas quercus</name>
    <dbReference type="NCBI Taxonomy" id="2722792"/>
    <lineage>
        <taxon>Bacteria</taxon>
        <taxon>Pseudomonadati</taxon>
        <taxon>Pseudomonadota</taxon>
        <taxon>Gammaproteobacteria</taxon>
        <taxon>Pseudomonadales</taxon>
        <taxon>Pseudomonadaceae</taxon>
        <taxon>Pseudomonas</taxon>
    </lineage>
</organism>
<comment type="caution">
    <text evidence="1">The sequence shown here is derived from an EMBL/GenBank/DDBJ whole genome shotgun (WGS) entry which is preliminary data.</text>
</comment>
<keyword evidence="2" id="KW-1185">Reference proteome</keyword>
<name>A0ABX0YLF9_9PSED</name>
<accession>A0ABX0YLF9</accession>